<dbReference type="EMBL" id="CAJPEX010001839">
    <property type="protein sequence ID" value="CAG0920036.1"/>
    <property type="molecule type" value="Genomic_DNA"/>
</dbReference>
<dbReference type="GO" id="GO:0032259">
    <property type="term" value="P:methylation"/>
    <property type="evidence" value="ECO:0007669"/>
    <property type="project" value="UniProtKB-KW"/>
</dbReference>
<evidence type="ECO:0000256" key="7">
    <source>
        <dbReference type="ARBA" id="ARBA00022723"/>
    </source>
</evidence>
<protein>
    <submittedName>
        <fullName evidence="20">Uncharacterized protein</fullName>
    </submittedName>
</protein>
<evidence type="ECO:0000313" key="21">
    <source>
        <dbReference type="Proteomes" id="UP000678499"/>
    </source>
</evidence>
<dbReference type="InterPro" id="IPR001965">
    <property type="entry name" value="Znf_PHD"/>
</dbReference>
<dbReference type="InterPro" id="IPR046341">
    <property type="entry name" value="SET_dom_sf"/>
</dbReference>
<dbReference type="PROSITE" id="PS50280">
    <property type="entry name" value="SET"/>
    <property type="match status" value="1"/>
</dbReference>
<dbReference type="Gene3D" id="2.170.270.10">
    <property type="entry name" value="SET domain"/>
    <property type="match status" value="1"/>
</dbReference>
<dbReference type="InterPro" id="IPR013083">
    <property type="entry name" value="Znf_RING/FYVE/PHD"/>
</dbReference>
<organism evidence="20">
    <name type="scientific">Notodromas monacha</name>
    <dbReference type="NCBI Taxonomy" id="399045"/>
    <lineage>
        <taxon>Eukaryota</taxon>
        <taxon>Metazoa</taxon>
        <taxon>Ecdysozoa</taxon>
        <taxon>Arthropoda</taxon>
        <taxon>Crustacea</taxon>
        <taxon>Oligostraca</taxon>
        <taxon>Ostracoda</taxon>
        <taxon>Podocopa</taxon>
        <taxon>Podocopida</taxon>
        <taxon>Cypridocopina</taxon>
        <taxon>Cypridoidea</taxon>
        <taxon>Cyprididae</taxon>
        <taxon>Notodromas</taxon>
    </lineage>
</organism>
<dbReference type="InterPro" id="IPR055198">
    <property type="entry name" value="NSD_PHD"/>
</dbReference>
<dbReference type="CDD" id="cd04301">
    <property type="entry name" value="NAT_SF"/>
    <property type="match status" value="1"/>
</dbReference>
<feature type="domain" description="PWWP" evidence="17">
    <location>
        <begin position="591"/>
        <end position="653"/>
    </location>
</feature>
<dbReference type="OrthoDB" id="422362at2759"/>
<evidence type="ECO:0000259" key="19">
    <source>
        <dbReference type="PROSITE" id="PS51215"/>
    </source>
</evidence>
<dbReference type="InterPro" id="IPR019787">
    <property type="entry name" value="Znf_PHD-finger"/>
</dbReference>
<dbReference type="CDD" id="cd05838">
    <property type="entry name" value="PWWP_NSD_rpt2"/>
    <property type="match status" value="1"/>
</dbReference>
<evidence type="ECO:0000256" key="1">
    <source>
        <dbReference type="ARBA" id="ARBA00004123"/>
    </source>
</evidence>
<evidence type="ECO:0000256" key="13">
    <source>
        <dbReference type="SAM" id="MobiDB-lite"/>
    </source>
</evidence>
<dbReference type="PROSITE" id="PS51215">
    <property type="entry name" value="AWS"/>
    <property type="match status" value="1"/>
</dbReference>
<dbReference type="GO" id="GO:0008757">
    <property type="term" value="F:S-adenosylmethionine-dependent methyltransferase activity"/>
    <property type="evidence" value="ECO:0007669"/>
    <property type="project" value="UniProtKB-ARBA"/>
</dbReference>
<dbReference type="SUPFAM" id="SSF63748">
    <property type="entry name" value="Tudor/PWWP/MBT"/>
    <property type="match status" value="2"/>
</dbReference>
<comment type="subcellular location">
    <subcellularLocation>
        <location evidence="2">Chromosome</location>
    </subcellularLocation>
    <subcellularLocation>
        <location evidence="1">Nucleus</location>
    </subcellularLocation>
</comment>
<evidence type="ECO:0000256" key="5">
    <source>
        <dbReference type="ARBA" id="ARBA00022679"/>
    </source>
</evidence>
<keyword evidence="14" id="KW-0812">Transmembrane</keyword>
<dbReference type="PANTHER" id="PTHR22884">
    <property type="entry name" value="SET DOMAIN PROTEINS"/>
    <property type="match status" value="1"/>
</dbReference>
<dbReference type="InterPro" id="IPR036259">
    <property type="entry name" value="MFS_trans_sf"/>
</dbReference>
<dbReference type="InterPro" id="IPR007246">
    <property type="entry name" value="Gaa1"/>
</dbReference>
<keyword evidence="14" id="KW-1133">Transmembrane helix</keyword>
<evidence type="ECO:0000256" key="9">
    <source>
        <dbReference type="ARBA" id="ARBA00022833"/>
    </source>
</evidence>
<dbReference type="Pfam" id="PF17907">
    <property type="entry name" value="AWS"/>
    <property type="match status" value="1"/>
</dbReference>
<evidence type="ECO:0000256" key="4">
    <source>
        <dbReference type="ARBA" id="ARBA00022603"/>
    </source>
</evidence>
<dbReference type="GO" id="GO:0005694">
    <property type="term" value="C:chromosome"/>
    <property type="evidence" value="ECO:0007669"/>
    <property type="project" value="UniProtKB-SubCell"/>
</dbReference>
<evidence type="ECO:0000259" key="15">
    <source>
        <dbReference type="PROSITE" id="PS50016"/>
    </source>
</evidence>
<dbReference type="PROSITE" id="PS51186">
    <property type="entry name" value="GNAT"/>
    <property type="match status" value="1"/>
</dbReference>
<dbReference type="InterPro" id="IPR000182">
    <property type="entry name" value="GNAT_dom"/>
</dbReference>
<dbReference type="Pfam" id="PF00855">
    <property type="entry name" value="PWWP"/>
    <property type="match status" value="2"/>
</dbReference>
<dbReference type="InterPro" id="IPR000313">
    <property type="entry name" value="PWWP_dom"/>
</dbReference>
<dbReference type="Gene3D" id="3.40.630.10">
    <property type="entry name" value="Zn peptidases"/>
    <property type="match status" value="1"/>
</dbReference>
<dbReference type="Gene3D" id="3.40.630.30">
    <property type="match status" value="1"/>
</dbReference>
<dbReference type="GO" id="GO:0042765">
    <property type="term" value="C:GPI-anchor transamidase complex"/>
    <property type="evidence" value="ECO:0007669"/>
    <property type="project" value="InterPro"/>
</dbReference>
<dbReference type="SUPFAM" id="SSF103473">
    <property type="entry name" value="MFS general substrate transporter"/>
    <property type="match status" value="1"/>
</dbReference>
<keyword evidence="21" id="KW-1185">Reference proteome</keyword>
<dbReference type="Pfam" id="PF22908">
    <property type="entry name" value="PHD_NSD"/>
    <property type="match status" value="1"/>
</dbReference>
<dbReference type="GO" id="GO:0042054">
    <property type="term" value="F:histone methyltransferase activity"/>
    <property type="evidence" value="ECO:0007669"/>
    <property type="project" value="InterPro"/>
</dbReference>
<evidence type="ECO:0000256" key="10">
    <source>
        <dbReference type="ARBA" id="ARBA00022853"/>
    </source>
</evidence>
<dbReference type="SUPFAM" id="SSF55729">
    <property type="entry name" value="Acyl-CoA N-acyltransferases (Nat)"/>
    <property type="match status" value="1"/>
</dbReference>
<dbReference type="Proteomes" id="UP000678499">
    <property type="component" value="Unassembled WGS sequence"/>
</dbReference>
<keyword evidence="11" id="KW-0539">Nucleus</keyword>
<evidence type="ECO:0000256" key="12">
    <source>
        <dbReference type="PROSITE-ProRule" id="PRU00146"/>
    </source>
</evidence>
<evidence type="ECO:0000256" key="11">
    <source>
        <dbReference type="ARBA" id="ARBA00023242"/>
    </source>
</evidence>
<dbReference type="SUPFAM" id="SSF53187">
    <property type="entry name" value="Zn-dependent exopeptidases"/>
    <property type="match status" value="1"/>
</dbReference>
<feature type="region of interest" description="Disordered" evidence="13">
    <location>
        <begin position="1511"/>
        <end position="1534"/>
    </location>
</feature>
<dbReference type="InterPro" id="IPR006560">
    <property type="entry name" value="AWS_dom"/>
</dbReference>
<proteinExistence type="predicted"/>
<reference evidence="20" key="1">
    <citation type="submission" date="2020-11" db="EMBL/GenBank/DDBJ databases">
        <authorList>
            <person name="Tran Van P."/>
        </authorList>
    </citation>
    <scope>NUCLEOTIDE SEQUENCE</scope>
</reference>
<feature type="domain" description="SET" evidence="16">
    <location>
        <begin position="782"/>
        <end position="899"/>
    </location>
</feature>
<dbReference type="PROSITE" id="PS50016">
    <property type="entry name" value="ZF_PHD_2"/>
    <property type="match status" value="1"/>
</dbReference>
<dbReference type="InterPro" id="IPR001214">
    <property type="entry name" value="SET_dom"/>
</dbReference>
<dbReference type="SMART" id="SM00293">
    <property type="entry name" value="PWWP"/>
    <property type="match status" value="2"/>
</dbReference>
<dbReference type="InterPro" id="IPR050777">
    <property type="entry name" value="SET2_Histone-Lys_MeTrsfase"/>
</dbReference>
<feature type="domain" description="PWWP" evidence="17">
    <location>
        <begin position="162"/>
        <end position="228"/>
    </location>
</feature>
<keyword evidence="3" id="KW-0158">Chromosome</keyword>
<evidence type="ECO:0000313" key="20">
    <source>
        <dbReference type="EMBL" id="CAD7279884.1"/>
    </source>
</evidence>
<sequence>MDSCVDVTMNSDAPAQKSDAGSENENLGLLKASAINADDANSAPEEKPRLSAVIRPVRKSLWTPQESILPISKTSAFTNSPRQSARKKTKKVFDDSVPVKISQSRGSNPTLVPVPSSPLHWDESRFNADVTIDEVELNPTAKMSTPLLHGSEVTEESLEYQIGDLVWASVNSFPYWPAIVCQEYATNTHYQVKAQGMYSKLLFHVMFLNDKNRHNWVSAGKIEPFVDEKTFEEWKTAKLNAAPKGRSKRFWMKLFTISPTIRRAYKVAVEIGERLMPRPRALRCQELLVPNSVDEKTFDSFVAEPEPFPEPEVKLKDESSRSSTKEPRSLFPKFEKRKEKLCAKCFKFIPEPDENLDIKVAEQGIECSGGCGKSYHRLCYMNINATKNQLSAQFRRSKKKSDVKSEVDAKLLTMKTATCPECESDLKQCFICKALDKGLQQCVHKNCRKHYHNSCVGHSKWHQSVVQNGKLTCPLHKCHTCASLGENAKALDRPHKLIQCVLCPTAYHYDIECSPAGTYYIGGNYMICPKVHGKKLTHANCSVCLLCSKGGMLICCDACPSAVHAACLPYEFDTEASFLCEFCEFGKMPLYRDIVWAKIAHFRFWPAIIVDPEEIPLNVLRLPYEPGQFPVMFFGTHQYSWVDRTRVFWYEEDDWKFALNSVGKGKGQTKDQQFKDAINEAKLAYDSRLEADKIQLEEAVAKPRTKPPPYVKIKGNKPFGRVKAVDFNVSNCQTCNCDPSSEDPCGPTSNCLNRHVLYECHASLCPAGEKCRNQCFQRREYPQLAPFPTGEKGWGLKSLELIKKGSFVIEYVGELIDNAEYETRMAWKHKTMDKHYYFLTLDSNRIIDAGPKGNLARFMNHSCEPNCVTQKWSVAGDDRVGLFALRDIQPGEELTFNYNLESVCKSQMKVCECKAPGCVGHIGMKVAVKPDEEEIVNEPPKKKRRLTKTGSLRKPLSGCYYCGKILDELIPCKTCPRTYHEECVKRNGGQLPRDNNWLCPWHFCAEPDCKTVVFTNRGPNGSLAVCDHCPTSYCIAHKDPKKMTWLGRLGYVCHRHSKVSIEKLVNFLTPEYVFADCMNATPIAKKSKVDIANIPDSGKFRIGGLLLKHHLKLGYLFYFVGLGWMISLCYAPFNAGTYFSENALLPGLVDPTFREEQYARQTLDRLRDASKHCSQESMLLSNGCHSFSDALASEFRSLGIDVHFQAFNYSCPLMNQMKSGLNVYGILRAPRHASTESIVLSTSYNSNPVTAAPGNLPTLGLMIALAKRFKKATYWAKDIIFLAADGGEIGTQAWLEGYHEVSCGKPGCLIAESLSGHAGAIQAAINLEFPALPLNFVDVRVEGLNGQLPNLDLVTMVHKLCSKEGIKHTHRKTVGPHNSASYAGFITSFKTLSAMMTKGLGLGLPSGNHGLFLRFAIPAVTLRGHTSRKSNSIASYTELGRAIEGMTRCLNNLLERFHQSFFFYLLPAAHRYISIGLYFGPFALMALPLIIRALAIWLALPATVYYEEIGEEERKEESQETETGNNGDSGAGDAPVVAHNEPPAFELIEESEGGSKVDYSVLGCVKTALACHAFGLGLALSPEILVDLGKHVGYSPAEAVLWGFISLCVLMISSPMMFSGHSSGAKSSRYMMVFIGILEVALVLFTLALYNIATSFILGEMVVEVDCAAVESVNVANDDVCIGPDIQLLIENRESEKAKNRKSKKKEEKLKNLEYQTTVAAAKKLEDPLEKFAAFKTFASKEVAANINCVWYEHLDNDTRDWVFDLTRRNMMDLYNDSHWGWNQKEKEQDMFHPDARYIIARDANQKPIGFVNFRFDMDYGLPVFYLYEIQLECGYHRFGLGRRLMAISELVAFSAKMMKVVLTVLDKNEAACKFFNALGYTLDESSPTGFDDVGYGLGVFDYKILSKINKRLPVETAEEGK</sequence>
<evidence type="ECO:0000256" key="14">
    <source>
        <dbReference type="SAM" id="Phobius"/>
    </source>
</evidence>
<dbReference type="SMART" id="SM00317">
    <property type="entry name" value="SET"/>
    <property type="match status" value="1"/>
</dbReference>
<evidence type="ECO:0000259" key="17">
    <source>
        <dbReference type="PROSITE" id="PS50812"/>
    </source>
</evidence>
<dbReference type="GO" id="GO:0008270">
    <property type="term" value="F:zinc ion binding"/>
    <property type="evidence" value="ECO:0007669"/>
    <property type="project" value="UniProtKB-KW"/>
</dbReference>
<keyword evidence="6" id="KW-0949">S-adenosyl-L-methionine</keyword>
<dbReference type="InterPro" id="IPR016181">
    <property type="entry name" value="Acyl_CoA_acyltransferase"/>
</dbReference>
<dbReference type="EMBL" id="OA883876">
    <property type="protein sequence ID" value="CAD7279884.1"/>
    <property type="molecule type" value="Genomic_DNA"/>
</dbReference>
<dbReference type="SMART" id="SM00570">
    <property type="entry name" value="AWS"/>
    <property type="match status" value="1"/>
</dbReference>
<evidence type="ECO:0000256" key="8">
    <source>
        <dbReference type="ARBA" id="ARBA00022771"/>
    </source>
</evidence>
<dbReference type="Gene3D" id="3.30.40.10">
    <property type="entry name" value="Zinc/RING finger domain, C3HC4 (zinc finger)"/>
    <property type="match status" value="3"/>
</dbReference>
<evidence type="ECO:0000259" key="16">
    <source>
        <dbReference type="PROSITE" id="PS50280"/>
    </source>
</evidence>
<keyword evidence="4" id="KW-0489">Methyltransferase</keyword>
<keyword evidence="5" id="KW-0808">Transferase</keyword>
<dbReference type="GO" id="GO:0016747">
    <property type="term" value="F:acyltransferase activity, transferring groups other than amino-acyl groups"/>
    <property type="evidence" value="ECO:0007669"/>
    <property type="project" value="InterPro"/>
</dbReference>
<dbReference type="Pfam" id="PF04114">
    <property type="entry name" value="Gaa1"/>
    <property type="match status" value="1"/>
</dbReference>
<evidence type="ECO:0000259" key="18">
    <source>
        <dbReference type="PROSITE" id="PS51186"/>
    </source>
</evidence>
<keyword evidence="7" id="KW-0479">Metal-binding</keyword>
<feature type="transmembrane region" description="Helical" evidence="14">
    <location>
        <begin position="1630"/>
        <end position="1653"/>
    </location>
</feature>
<feature type="compositionally biased region" description="Basic and acidic residues" evidence="13">
    <location>
        <begin position="311"/>
        <end position="329"/>
    </location>
</feature>
<name>A0A7R9GEV3_9CRUS</name>
<keyword evidence="9" id="KW-0862">Zinc</keyword>
<dbReference type="GO" id="GO:0008170">
    <property type="term" value="F:N-methyltransferase activity"/>
    <property type="evidence" value="ECO:0007669"/>
    <property type="project" value="UniProtKB-ARBA"/>
</dbReference>
<feature type="domain" description="AWS" evidence="19">
    <location>
        <begin position="730"/>
        <end position="780"/>
    </location>
</feature>
<feature type="region of interest" description="Disordered" evidence="13">
    <location>
        <begin position="77"/>
        <end position="98"/>
    </location>
</feature>
<evidence type="ECO:0000256" key="3">
    <source>
        <dbReference type="ARBA" id="ARBA00022454"/>
    </source>
</evidence>
<dbReference type="Gene3D" id="2.30.30.140">
    <property type="match status" value="2"/>
</dbReference>
<dbReference type="InterPro" id="IPR011011">
    <property type="entry name" value="Znf_FYVE_PHD"/>
</dbReference>
<feature type="region of interest" description="Disordered" evidence="13">
    <location>
        <begin position="1"/>
        <end position="26"/>
    </location>
</feature>
<gene>
    <name evidence="20" type="ORF">NMOB1V02_LOCUS7548</name>
</gene>
<keyword evidence="10" id="KW-0156">Chromatin regulator</keyword>
<evidence type="ECO:0000256" key="6">
    <source>
        <dbReference type="ARBA" id="ARBA00022691"/>
    </source>
</evidence>
<dbReference type="SMART" id="SM00249">
    <property type="entry name" value="PHD"/>
    <property type="match status" value="4"/>
</dbReference>
<feature type="transmembrane region" description="Helical" evidence="14">
    <location>
        <begin position="1599"/>
        <end position="1618"/>
    </location>
</feature>
<dbReference type="Pfam" id="PF00856">
    <property type="entry name" value="SET"/>
    <property type="match status" value="1"/>
</dbReference>
<dbReference type="GO" id="GO:0005634">
    <property type="term" value="C:nucleus"/>
    <property type="evidence" value="ECO:0007669"/>
    <property type="project" value="UniProtKB-SubCell"/>
</dbReference>
<dbReference type="Pfam" id="PF00583">
    <property type="entry name" value="Acetyltransf_1"/>
    <property type="match status" value="1"/>
</dbReference>
<keyword evidence="14" id="KW-0472">Membrane</keyword>
<dbReference type="SUPFAM" id="SSF57903">
    <property type="entry name" value="FYVE/PHD zinc finger"/>
    <property type="match status" value="2"/>
</dbReference>
<keyword evidence="8 12" id="KW-0863">Zinc-finger</keyword>
<feature type="region of interest" description="Disordered" evidence="13">
    <location>
        <begin position="303"/>
        <end position="329"/>
    </location>
</feature>
<feature type="domain" description="PHD-type" evidence="15">
    <location>
        <begin position="541"/>
        <end position="586"/>
    </location>
</feature>
<dbReference type="SUPFAM" id="SSF82199">
    <property type="entry name" value="SET domain"/>
    <property type="match status" value="1"/>
</dbReference>
<accession>A0A7R9GEV3</accession>
<evidence type="ECO:0000256" key="2">
    <source>
        <dbReference type="ARBA" id="ARBA00004286"/>
    </source>
</evidence>
<dbReference type="CDD" id="cd15565">
    <property type="entry name" value="PHD2_NSD"/>
    <property type="match status" value="1"/>
</dbReference>
<feature type="domain" description="N-acetyltransferase" evidence="18">
    <location>
        <begin position="1761"/>
        <end position="1903"/>
    </location>
</feature>
<dbReference type="CDD" id="cd15566">
    <property type="entry name" value="PHD3_NSD"/>
    <property type="match status" value="1"/>
</dbReference>
<feature type="compositionally biased region" description="Polar residues" evidence="13">
    <location>
        <begin position="8"/>
        <end position="25"/>
    </location>
</feature>
<dbReference type="CDD" id="cd20335">
    <property type="entry name" value="BRcat_RBR"/>
    <property type="match status" value="1"/>
</dbReference>
<dbReference type="PROSITE" id="PS50812">
    <property type="entry name" value="PWWP"/>
    <property type="match status" value="2"/>
</dbReference>